<gene>
    <name evidence="2" type="ORF">E2C01_021302</name>
</gene>
<feature type="transmembrane region" description="Helical" evidence="1">
    <location>
        <begin position="139"/>
        <end position="157"/>
    </location>
</feature>
<keyword evidence="3" id="KW-1185">Reference proteome</keyword>
<accession>A0A5B7E2X3</accession>
<dbReference type="EMBL" id="VSRR010001856">
    <property type="protein sequence ID" value="MPC28108.1"/>
    <property type="molecule type" value="Genomic_DNA"/>
</dbReference>
<comment type="caution">
    <text evidence="2">The sequence shown here is derived from an EMBL/GenBank/DDBJ whole genome shotgun (WGS) entry which is preliminary data.</text>
</comment>
<name>A0A5B7E2X3_PORTR</name>
<evidence type="ECO:0000256" key="1">
    <source>
        <dbReference type="SAM" id="Phobius"/>
    </source>
</evidence>
<evidence type="ECO:0000313" key="3">
    <source>
        <dbReference type="Proteomes" id="UP000324222"/>
    </source>
</evidence>
<keyword evidence="1" id="KW-0472">Membrane</keyword>
<keyword evidence="1" id="KW-0812">Transmembrane</keyword>
<protein>
    <submittedName>
        <fullName evidence="2">Uncharacterized protein</fullName>
    </submittedName>
</protein>
<organism evidence="2 3">
    <name type="scientific">Portunus trituberculatus</name>
    <name type="common">Swimming crab</name>
    <name type="synonym">Neptunus trituberculatus</name>
    <dbReference type="NCBI Taxonomy" id="210409"/>
    <lineage>
        <taxon>Eukaryota</taxon>
        <taxon>Metazoa</taxon>
        <taxon>Ecdysozoa</taxon>
        <taxon>Arthropoda</taxon>
        <taxon>Crustacea</taxon>
        <taxon>Multicrustacea</taxon>
        <taxon>Malacostraca</taxon>
        <taxon>Eumalacostraca</taxon>
        <taxon>Eucarida</taxon>
        <taxon>Decapoda</taxon>
        <taxon>Pleocyemata</taxon>
        <taxon>Brachyura</taxon>
        <taxon>Eubrachyura</taxon>
        <taxon>Portunoidea</taxon>
        <taxon>Portunidae</taxon>
        <taxon>Portuninae</taxon>
        <taxon>Portunus</taxon>
    </lineage>
</organism>
<sequence>MEIDPVGFSREFMGYLLSQNPPIRKPLPQMRGVTYSVAFSCCSASSSFCSTSIASLDAWYLSSVTVSSSCVIRLLSLLGVPRNIRGVFGRRLERPSKASEKGVVWWRGSRSVGRTMGICRAEEEEREGRRRRKSIKSTPVVVVLLVGVLVLVRRWLYSLRAAWSCCSQYMRPWTDEASKTISWFPHLKKTSHTS</sequence>
<keyword evidence="1" id="KW-1133">Transmembrane helix</keyword>
<reference evidence="2 3" key="1">
    <citation type="submission" date="2019-05" db="EMBL/GenBank/DDBJ databases">
        <title>Another draft genome of Portunus trituberculatus and its Hox gene families provides insights of decapod evolution.</title>
        <authorList>
            <person name="Jeong J.-H."/>
            <person name="Song I."/>
            <person name="Kim S."/>
            <person name="Choi T."/>
            <person name="Kim D."/>
            <person name="Ryu S."/>
            <person name="Kim W."/>
        </authorList>
    </citation>
    <scope>NUCLEOTIDE SEQUENCE [LARGE SCALE GENOMIC DNA]</scope>
    <source>
        <tissue evidence="2">Muscle</tissue>
    </source>
</reference>
<evidence type="ECO:0000313" key="2">
    <source>
        <dbReference type="EMBL" id="MPC28108.1"/>
    </source>
</evidence>
<dbReference type="AlphaFoldDB" id="A0A5B7E2X3"/>
<dbReference type="Proteomes" id="UP000324222">
    <property type="component" value="Unassembled WGS sequence"/>
</dbReference>
<proteinExistence type="predicted"/>